<evidence type="ECO:0000256" key="3">
    <source>
        <dbReference type="SAM" id="MobiDB-lite"/>
    </source>
</evidence>
<keyword evidence="5" id="KW-1185">Reference proteome</keyword>
<evidence type="ECO:0000256" key="1">
    <source>
        <dbReference type="ARBA" id="ARBA00022705"/>
    </source>
</evidence>
<evidence type="ECO:0008006" key="6">
    <source>
        <dbReference type="Google" id="ProtNLM"/>
    </source>
</evidence>
<dbReference type="OrthoDB" id="9779889at2"/>
<accession>A0A1M4VCT6</accession>
<dbReference type="GO" id="GO:0006260">
    <property type="term" value="P:DNA replication"/>
    <property type="evidence" value="ECO:0007669"/>
    <property type="project" value="UniProtKB-KW"/>
</dbReference>
<protein>
    <recommendedName>
        <fullName evidence="6">DnaJ domain-containing protein</fullName>
    </recommendedName>
</protein>
<dbReference type="AlphaFoldDB" id="A0A1M4VCT6"/>
<dbReference type="EMBL" id="FQVL01000002">
    <property type="protein sequence ID" value="SHE66707.1"/>
    <property type="molecule type" value="Genomic_DNA"/>
</dbReference>
<name>A0A1M4VCT6_9BACL</name>
<dbReference type="RefSeq" id="WP_073153757.1">
    <property type="nucleotide sequence ID" value="NZ_FQVL01000002.1"/>
</dbReference>
<dbReference type="SUPFAM" id="SSF46565">
    <property type="entry name" value="Chaperone J-domain"/>
    <property type="match status" value="1"/>
</dbReference>
<organism evidence="4 5">
    <name type="scientific">Seinonella peptonophila</name>
    <dbReference type="NCBI Taxonomy" id="112248"/>
    <lineage>
        <taxon>Bacteria</taxon>
        <taxon>Bacillati</taxon>
        <taxon>Bacillota</taxon>
        <taxon>Bacilli</taxon>
        <taxon>Bacillales</taxon>
        <taxon>Thermoactinomycetaceae</taxon>
        <taxon>Seinonella</taxon>
    </lineage>
</organism>
<feature type="region of interest" description="Disordered" evidence="3">
    <location>
        <begin position="154"/>
        <end position="174"/>
    </location>
</feature>
<evidence type="ECO:0000256" key="2">
    <source>
        <dbReference type="ARBA" id="ARBA00023016"/>
    </source>
</evidence>
<gene>
    <name evidence="4" type="ORF">SAMN05444392_102295</name>
</gene>
<evidence type="ECO:0000313" key="5">
    <source>
        <dbReference type="Proteomes" id="UP000184476"/>
    </source>
</evidence>
<evidence type="ECO:0000313" key="4">
    <source>
        <dbReference type="EMBL" id="SHE66707.1"/>
    </source>
</evidence>
<proteinExistence type="predicted"/>
<dbReference type="InterPro" id="IPR036869">
    <property type="entry name" value="J_dom_sf"/>
</dbReference>
<dbReference type="STRING" id="112248.SAMN05444392_102295"/>
<reference evidence="4 5" key="1">
    <citation type="submission" date="2016-11" db="EMBL/GenBank/DDBJ databases">
        <authorList>
            <person name="Jaros S."/>
            <person name="Januszkiewicz K."/>
            <person name="Wedrychowicz H."/>
        </authorList>
    </citation>
    <scope>NUCLEOTIDE SEQUENCE [LARGE SCALE GENOMIC DNA]</scope>
    <source>
        <strain evidence="4 5">DSM 44666</strain>
    </source>
</reference>
<sequence length="174" mass="21165">MNMYFKSPKNVTELKQQFKKLVLRYHPDRGGTDQDIIHIKNQYQILLRNLKAQEPQPETDYEKERQAEYEKADPNDMTFQDIITTLVKFPDLTIEIIADWIWLETPKTDYQQYTKLIKELKFRWSKSKKLWYWFPGIESKKKLRFSTPQEEIRAKYGSRRFKTSSSRNKPQHRK</sequence>
<dbReference type="Gene3D" id="1.10.287.110">
    <property type="entry name" value="DnaJ domain"/>
    <property type="match status" value="1"/>
</dbReference>
<keyword evidence="1" id="KW-0235">DNA replication</keyword>
<dbReference type="Proteomes" id="UP000184476">
    <property type="component" value="Unassembled WGS sequence"/>
</dbReference>
<keyword evidence="2" id="KW-0346">Stress response</keyword>